<dbReference type="GO" id="GO:0009317">
    <property type="term" value="C:acetyl-CoA carboxylase complex"/>
    <property type="evidence" value="ECO:0007669"/>
    <property type="project" value="InterPro"/>
</dbReference>
<evidence type="ECO:0000256" key="3">
    <source>
        <dbReference type="ARBA" id="ARBA00017562"/>
    </source>
</evidence>
<evidence type="ECO:0000256" key="5">
    <source>
        <dbReference type="ARBA" id="ARBA00022832"/>
    </source>
</evidence>
<dbReference type="UniPathway" id="UPA00094"/>
<dbReference type="InterPro" id="IPR011053">
    <property type="entry name" value="Single_hybrid_motif"/>
</dbReference>
<dbReference type="Gene3D" id="2.40.50.100">
    <property type="match status" value="1"/>
</dbReference>
<name>A0A844G1A5_9BACT</name>
<evidence type="ECO:0000256" key="4">
    <source>
        <dbReference type="ARBA" id="ARBA00022516"/>
    </source>
</evidence>
<comment type="function">
    <text evidence="1 9">This protein is a component of the acetyl coenzyme A carboxylase complex; first, biotin carboxylase catalyzes the carboxylation of the carrier protein and then the transcarboxylase transfers the carboxyl group to form malonyl-CoA.</text>
</comment>
<protein>
    <recommendedName>
        <fullName evidence="3 9">Biotin carboxyl carrier protein of acetyl-CoA carboxylase</fullName>
    </recommendedName>
</protein>
<feature type="domain" description="Lipoyl-binding" evidence="10">
    <location>
        <begin position="75"/>
        <end position="151"/>
    </location>
</feature>
<evidence type="ECO:0000256" key="9">
    <source>
        <dbReference type="RuleBase" id="RU364072"/>
    </source>
</evidence>
<dbReference type="InterPro" id="IPR001882">
    <property type="entry name" value="Biotin_BS"/>
</dbReference>
<evidence type="ECO:0000313" key="12">
    <source>
        <dbReference type="Proteomes" id="UP000435649"/>
    </source>
</evidence>
<dbReference type="NCBIfam" id="TIGR00531">
    <property type="entry name" value="BCCP"/>
    <property type="match status" value="1"/>
</dbReference>
<dbReference type="PANTHER" id="PTHR45266">
    <property type="entry name" value="OXALOACETATE DECARBOXYLASE ALPHA CHAIN"/>
    <property type="match status" value="1"/>
</dbReference>
<organism evidence="11 12">
    <name type="scientific">Victivallis lenta</name>
    <dbReference type="NCBI Taxonomy" id="2606640"/>
    <lineage>
        <taxon>Bacteria</taxon>
        <taxon>Pseudomonadati</taxon>
        <taxon>Lentisphaerota</taxon>
        <taxon>Lentisphaeria</taxon>
        <taxon>Victivallales</taxon>
        <taxon>Victivallaceae</taxon>
        <taxon>Victivallis</taxon>
    </lineage>
</organism>
<keyword evidence="7 9" id="KW-0275">Fatty acid biosynthesis</keyword>
<keyword evidence="4 9" id="KW-0444">Lipid biosynthesis</keyword>
<evidence type="ECO:0000256" key="7">
    <source>
        <dbReference type="ARBA" id="ARBA00023160"/>
    </source>
</evidence>
<dbReference type="GO" id="GO:0006633">
    <property type="term" value="P:fatty acid biosynthetic process"/>
    <property type="evidence" value="ECO:0007669"/>
    <property type="project" value="UniProtKB-UniPathway"/>
</dbReference>
<evidence type="ECO:0000256" key="2">
    <source>
        <dbReference type="ARBA" id="ARBA00005194"/>
    </source>
</evidence>
<dbReference type="RefSeq" id="WP_154417146.1">
    <property type="nucleotide sequence ID" value="NZ_CALXOB010000006.1"/>
</dbReference>
<dbReference type="SUPFAM" id="SSF51230">
    <property type="entry name" value="Single hybrid motif"/>
    <property type="match status" value="1"/>
</dbReference>
<evidence type="ECO:0000256" key="6">
    <source>
        <dbReference type="ARBA" id="ARBA00023098"/>
    </source>
</evidence>
<evidence type="ECO:0000259" key="10">
    <source>
        <dbReference type="PROSITE" id="PS50968"/>
    </source>
</evidence>
<keyword evidence="6 9" id="KW-0443">Lipid metabolism</keyword>
<dbReference type="CDD" id="cd06850">
    <property type="entry name" value="biotinyl_domain"/>
    <property type="match status" value="1"/>
</dbReference>
<dbReference type="PANTHER" id="PTHR45266:SF3">
    <property type="entry name" value="OXALOACETATE DECARBOXYLASE ALPHA CHAIN"/>
    <property type="match status" value="1"/>
</dbReference>
<accession>A0A844G1A5</accession>
<keyword evidence="8 9" id="KW-0092">Biotin</keyword>
<comment type="pathway">
    <text evidence="2 9">Lipid metabolism; fatty acid biosynthesis.</text>
</comment>
<sequence>MKIEEIKTIVKLMSEHDLTEFKIEAEECNLCIRRGCSSPAPVVTQIAAPMPAAPAVAAAAPAPAAAAEAPKAAPAETIDSPLVGTFYRAPSPEAQPYAKIGDRVSADTVVGIIEAMKVLNEIKAEKSGVIKEILVENGQPVEYGEALFVIE</sequence>
<dbReference type="PROSITE" id="PS00188">
    <property type="entry name" value="BIOTIN"/>
    <property type="match status" value="1"/>
</dbReference>
<dbReference type="PROSITE" id="PS50968">
    <property type="entry name" value="BIOTINYL_LIPOYL"/>
    <property type="match status" value="1"/>
</dbReference>
<evidence type="ECO:0000256" key="1">
    <source>
        <dbReference type="ARBA" id="ARBA00003761"/>
    </source>
</evidence>
<dbReference type="AlphaFoldDB" id="A0A844G1A5"/>
<dbReference type="PRINTS" id="PR01071">
    <property type="entry name" value="ACOABIOTINCC"/>
</dbReference>
<dbReference type="InterPro" id="IPR001249">
    <property type="entry name" value="AcCoA_biotinCC"/>
</dbReference>
<dbReference type="Pfam" id="PF00364">
    <property type="entry name" value="Biotin_lipoyl"/>
    <property type="match status" value="1"/>
</dbReference>
<gene>
    <name evidence="11" type="primary">accB</name>
    <name evidence="11" type="ORF">FYJ85_04765</name>
</gene>
<comment type="caution">
    <text evidence="11">The sequence shown here is derived from an EMBL/GenBank/DDBJ whole genome shotgun (WGS) entry which is preliminary data.</text>
</comment>
<dbReference type="NCBIfam" id="NF005457">
    <property type="entry name" value="PRK07051.1"/>
    <property type="match status" value="1"/>
</dbReference>
<dbReference type="InterPro" id="IPR050709">
    <property type="entry name" value="Biotin_Carboxyl_Carrier/Decarb"/>
</dbReference>
<keyword evidence="5 9" id="KW-0276">Fatty acid metabolism</keyword>
<dbReference type="Proteomes" id="UP000435649">
    <property type="component" value="Unassembled WGS sequence"/>
</dbReference>
<proteinExistence type="predicted"/>
<evidence type="ECO:0000256" key="8">
    <source>
        <dbReference type="ARBA" id="ARBA00023267"/>
    </source>
</evidence>
<evidence type="ECO:0000313" key="11">
    <source>
        <dbReference type="EMBL" id="MST96358.1"/>
    </source>
</evidence>
<dbReference type="InterPro" id="IPR000089">
    <property type="entry name" value="Biotin_lipoyl"/>
</dbReference>
<dbReference type="GO" id="GO:0003989">
    <property type="term" value="F:acetyl-CoA carboxylase activity"/>
    <property type="evidence" value="ECO:0007669"/>
    <property type="project" value="InterPro"/>
</dbReference>
<reference evidence="11 12" key="1">
    <citation type="submission" date="2019-08" db="EMBL/GenBank/DDBJ databases">
        <title>In-depth cultivation of the pig gut microbiome towards novel bacterial diversity and tailored functional studies.</title>
        <authorList>
            <person name="Wylensek D."/>
            <person name="Hitch T.C.A."/>
            <person name="Clavel T."/>
        </authorList>
    </citation>
    <scope>NUCLEOTIDE SEQUENCE [LARGE SCALE GENOMIC DNA]</scope>
    <source>
        <strain evidence="11 12">BBE-744-WT-12</strain>
    </source>
</reference>
<dbReference type="EMBL" id="VUNS01000003">
    <property type="protein sequence ID" value="MST96358.1"/>
    <property type="molecule type" value="Genomic_DNA"/>
</dbReference>
<keyword evidence="12" id="KW-1185">Reference proteome</keyword>